<dbReference type="Proteomes" id="UP001183202">
    <property type="component" value="Unassembled WGS sequence"/>
</dbReference>
<accession>A0ABU2N5A7</accession>
<evidence type="ECO:0000313" key="3">
    <source>
        <dbReference type="Proteomes" id="UP001183202"/>
    </source>
</evidence>
<protein>
    <submittedName>
        <fullName evidence="2">DUF1345 domain-containing protein</fullName>
    </submittedName>
</protein>
<sequence length="218" mass="23021">MTTEPRPRRRMMPPAALTRLVVAGLLGVVIGAVVGVLTDALLGIIAAIAGAATVFVVAGWVVLWPMDAETTRRTVSRQDFRPAAQEVVIVIAALAGLVGIVALLLLSGSGSGRAAAAIAPAGVFRVWAGLHLMYATRYAHLYYGGTEGGIDFNSTDPPTYRDFLYFSYNLGMTYQVSDTSVSSSTIRTVALRHCLLSYVFGTVILATTINLVTGIVTS</sequence>
<reference evidence="3" key="1">
    <citation type="submission" date="2023-07" db="EMBL/GenBank/DDBJ databases">
        <title>30 novel species of actinomycetes from the DSMZ collection.</title>
        <authorList>
            <person name="Nouioui I."/>
        </authorList>
    </citation>
    <scope>NUCLEOTIDE SEQUENCE [LARGE SCALE GENOMIC DNA]</scope>
    <source>
        <strain evidence="3">DSM 45834</strain>
    </source>
</reference>
<feature type="transmembrane region" description="Helical" evidence="1">
    <location>
        <begin position="87"/>
        <end position="108"/>
    </location>
</feature>
<feature type="transmembrane region" description="Helical" evidence="1">
    <location>
        <begin position="195"/>
        <end position="216"/>
    </location>
</feature>
<dbReference type="RefSeq" id="WP_311555093.1">
    <property type="nucleotide sequence ID" value="NZ_JAVREJ010000003.1"/>
</dbReference>
<proteinExistence type="predicted"/>
<feature type="transmembrane region" description="Helical" evidence="1">
    <location>
        <begin position="114"/>
        <end position="134"/>
    </location>
</feature>
<comment type="caution">
    <text evidence="2">The sequence shown here is derived from an EMBL/GenBank/DDBJ whole genome shotgun (WGS) entry which is preliminary data.</text>
</comment>
<organism evidence="2 3">
    <name type="scientific">Pseudonocardia charpentierae</name>
    <dbReference type="NCBI Taxonomy" id="3075545"/>
    <lineage>
        <taxon>Bacteria</taxon>
        <taxon>Bacillati</taxon>
        <taxon>Actinomycetota</taxon>
        <taxon>Actinomycetes</taxon>
        <taxon>Pseudonocardiales</taxon>
        <taxon>Pseudonocardiaceae</taxon>
        <taxon>Pseudonocardia</taxon>
    </lineage>
</organism>
<keyword evidence="3" id="KW-1185">Reference proteome</keyword>
<evidence type="ECO:0000313" key="2">
    <source>
        <dbReference type="EMBL" id="MDT0349115.1"/>
    </source>
</evidence>
<evidence type="ECO:0000256" key="1">
    <source>
        <dbReference type="SAM" id="Phobius"/>
    </source>
</evidence>
<dbReference type="InterPro" id="IPR009781">
    <property type="entry name" value="DUF1345"/>
</dbReference>
<feature type="transmembrane region" description="Helical" evidence="1">
    <location>
        <begin position="41"/>
        <end position="66"/>
    </location>
</feature>
<keyword evidence="1" id="KW-0812">Transmembrane</keyword>
<dbReference type="Pfam" id="PF07077">
    <property type="entry name" value="DUF1345"/>
    <property type="match status" value="1"/>
</dbReference>
<keyword evidence="1" id="KW-1133">Transmembrane helix</keyword>
<name>A0ABU2N5A7_9PSEU</name>
<keyword evidence="1" id="KW-0472">Membrane</keyword>
<dbReference type="EMBL" id="JAVREJ010000003">
    <property type="protein sequence ID" value="MDT0349115.1"/>
    <property type="molecule type" value="Genomic_DNA"/>
</dbReference>
<gene>
    <name evidence="2" type="ORF">RM445_06205</name>
</gene>